<reference evidence="3" key="1">
    <citation type="submission" date="2025-08" db="UniProtKB">
        <authorList>
            <consortium name="RefSeq"/>
        </authorList>
    </citation>
    <scope>IDENTIFICATION</scope>
</reference>
<dbReference type="InterPro" id="IPR002634">
    <property type="entry name" value="BolA"/>
</dbReference>
<keyword evidence="2" id="KW-1185">Reference proteome</keyword>
<accession>A0A8B6X399</accession>
<dbReference type="SUPFAM" id="SSF82657">
    <property type="entry name" value="BolA-like"/>
    <property type="match status" value="1"/>
</dbReference>
<name>A0A8B6X399_9BURK</name>
<proteinExistence type="inferred from homology"/>
<sequence>MSQADTPDFIEQALRAKLTVHSLHIEDDSHEHAGHQAAGAGGHYTVAIVADEFEGKRSVARHRLVYDALGPLMQTRIHALAIDAKGPSEV</sequence>
<dbReference type="OrthoDB" id="5296536at2"/>
<dbReference type="Gene3D" id="3.30.300.90">
    <property type="entry name" value="BolA-like"/>
    <property type="match status" value="1"/>
</dbReference>
<comment type="similarity">
    <text evidence="1">Belongs to the BolA/IbaG family.</text>
</comment>
<organism evidence="2 3">
    <name type="scientific">Derxia gummosa DSM 723</name>
    <dbReference type="NCBI Taxonomy" id="1121388"/>
    <lineage>
        <taxon>Bacteria</taxon>
        <taxon>Pseudomonadati</taxon>
        <taxon>Pseudomonadota</taxon>
        <taxon>Betaproteobacteria</taxon>
        <taxon>Burkholderiales</taxon>
        <taxon>Alcaligenaceae</taxon>
        <taxon>Derxia</taxon>
    </lineage>
</organism>
<dbReference type="PIRSF" id="PIRSF003113">
    <property type="entry name" value="BolA"/>
    <property type="match status" value="1"/>
</dbReference>
<evidence type="ECO:0000313" key="3">
    <source>
        <dbReference type="RefSeq" id="WP_028311264.1"/>
    </source>
</evidence>
<evidence type="ECO:0000256" key="1">
    <source>
        <dbReference type="RuleBase" id="RU003860"/>
    </source>
</evidence>
<dbReference type="Pfam" id="PF01722">
    <property type="entry name" value="BolA"/>
    <property type="match status" value="1"/>
</dbReference>
<dbReference type="AlphaFoldDB" id="A0A8B6X399"/>
<dbReference type="Proteomes" id="UP000675920">
    <property type="component" value="Unplaced"/>
</dbReference>
<dbReference type="PANTHER" id="PTHR46230">
    <property type="match status" value="1"/>
</dbReference>
<dbReference type="InterPro" id="IPR036065">
    <property type="entry name" value="BolA-like_sf"/>
</dbReference>
<protein>
    <submittedName>
        <fullName evidence="3">BolA family protein</fullName>
    </submittedName>
</protein>
<evidence type="ECO:0000313" key="2">
    <source>
        <dbReference type="Proteomes" id="UP000675920"/>
    </source>
</evidence>
<dbReference type="PANTHER" id="PTHR46230:SF7">
    <property type="entry name" value="BOLA-LIKE PROTEIN 1"/>
    <property type="match status" value="1"/>
</dbReference>
<dbReference type="RefSeq" id="WP_028311264.1">
    <property type="nucleotide sequence ID" value="NZ_AXWS01000008.1"/>
</dbReference>
<dbReference type="GO" id="GO:0016226">
    <property type="term" value="P:iron-sulfur cluster assembly"/>
    <property type="evidence" value="ECO:0007669"/>
    <property type="project" value="TreeGrafter"/>
</dbReference>